<evidence type="ECO:0000313" key="1">
    <source>
        <dbReference type="EMBL" id="MPN52084.1"/>
    </source>
</evidence>
<dbReference type="EMBL" id="VSSQ01117845">
    <property type="protein sequence ID" value="MPN52084.1"/>
    <property type="molecule type" value="Genomic_DNA"/>
</dbReference>
<reference evidence="1" key="1">
    <citation type="submission" date="2019-08" db="EMBL/GenBank/DDBJ databases">
        <authorList>
            <person name="Kucharzyk K."/>
            <person name="Murdoch R.W."/>
            <person name="Higgins S."/>
            <person name="Loffler F."/>
        </authorList>
    </citation>
    <scope>NUCLEOTIDE SEQUENCE</scope>
</reference>
<organism evidence="1">
    <name type="scientific">bioreactor metagenome</name>
    <dbReference type="NCBI Taxonomy" id="1076179"/>
    <lineage>
        <taxon>unclassified sequences</taxon>
        <taxon>metagenomes</taxon>
        <taxon>ecological metagenomes</taxon>
    </lineage>
</organism>
<comment type="caution">
    <text evidence="1">The sequence shown here is derived from an EMBL/GenBank/DDBJ whole genome shotgun (WGS) entry which is preliminary data.</text>
</comment>
<proteinExistence type="predicted"/>
<sequence length="61" mass="7287">MMQQNRIIVIARNKNLWFNAVEGLDRYEKLIVLDNYRNTSITPNNCKKSGKWYLIEKALKE</sequence>
<accession>A0A645IUL4</accession>
<gene>
    <name evidence="1" type="ORF">SDC9_199738</name>
</gene>
<dbReference type="AlphaFoldDB" id="A0A645IUL4"/>
<protein>
    <submittedName>
        <fullName evidence="1">Uncharacterized protein</fullName>
    </submittedName>
</protein>
<name>A0A645IUL4_9ZZZZ</name>